<reference evidence="2 3" key="1">
    <citation type="submission" date="2019-03" db="EMBL/GenBank/DDBJ databases">
        <title>Halomonas marinisediminis sp. nov., a moderately halophilic bacterium isolated from the Bohai Gulf.</title>
        <authorList>
            <person name="Ji X."/>
        </authorList>
    </citation>
    <scope>NUCLEOTIDE SEQUENCE [LARGE SCALE GENOMIC DNA]</scope>
    <source>
        <strain evidence="2 3">204</strain>
    </source>
</reference>
<dbReference type="Proteomes" id="UP000294823">
    <property type="component" value="Unassembled WGS sequence"/>
</dbReference>
<dbReference type="SUPFAM" id="SSF55136">
    <property type="entry name" value="Probable bacterial effector-binding domain"/>
    <property type="match status" value="1"/>
</dbReference>
<gene>
    <name evidence="2" type="ORF">E0702_16325</name>
</gene>
<dbReference type="Gene3D" id="3.20.80.10">
    <property type="entry name" value="Regulatory factor, effector binding domain"/>
    <property type="match status" value="1"/>
</dbReference>
<protein>
    <submittedName>
        <fullName evidence="2">AraC family transcriptional regulator</fullName>
    </submittedName>
</protein>
<evidence type="ECO:0000313" key="2">
    <source>
        <dbReference type="EMBL" id="TDA90423.1"/>
    </source>
</evidence>
<name>A0ABY2D317_9GAMM</name>
<keyword evidence="3" id="KW-1185">Reference proteome</keyword>
<evidence type="ECO:0000313" key="3">
    <source>
        <dbReference type="Proteomes" id="UP000294823"/>
    </source>
</evidence>
<organism evidence="2 3">
    <name type="scientific">Halomonas marinisediminis</name>
    <dbReference type="NCBI Taxonomy" id="2546095"/>
    <lineage>
        <taxon>Bacteria</taxon>
        <taxon>Pseudomonadati</taxon>
        <taxon>Pseudomonadota</taxon>
        <taxon>Gammaproteobacteria</taxon>
        <taxon>Oceanospirillales</taxon>
        <taxon>Halomonadaceae</taxon>
        <taxon>Halomonas</taxon>
    </lineage>
</organism>
<feature type="non-terminal residue" evidence="2">
    <location>
        <position position="1"/>
    </location>
</feature>
<proteinExistence type="predicted"/>
<dbReference type="InterPro" id="IPR029442">
    <property type="entry name" value="GyrI-like"/>
</dbReference>
<evidence type="ECO:0000259" key="1">
    <source>
        <dbReference type="Pfam" id="PF06445"/>
    </source>
</evidence>
<comment type="caution">
    <text evidence="2">The sequence shown here is derived from an EMBL/GenBank/DDBJ whole genome shotgun (WGS) entry which is preliminary data.</text>
</comment>
<dbReference type="EMBL" id="SLTR01000190">
    <property type="protein sequence ID" value="TDA90423.1"/>
    <property type="molecule type" value="Genomic_DNA"/>
</dbReference>
<sequence>ILTGFLKPFIAVKTTLKGDYKNSKEAWNTAYKYIGDNNLEQLEIAPAIEVYLNTPSNTANPANLRTEIFVPIKEEKP</sequence>
<accession>A0ABY2D317</accession>
<dbReference type="InterPro" id="IPR011256">
    <property type="entry name" value="Reg_factor_effector_dom_sf"/>
</dbReference>
<dbReference type="Pfam" id="PF06445">
    <property type="entry name" value="GyrI-like"/>
    <property type="match status" value="1"/>
</dbReference>
<feature type="domain" description="GyrI-like small molecule binding" evidence="1">
    <location>
        <begin position="15"/>
        <end position="73"/>
    </location>
</feature>